<keyword evidence="1" id="KW-0812">Transmembrane</keyword>
<evidence type="ECO:0000313" key="2">
    <source>
        <dbReference type="EMBL" id="MER2998634.1"/>
    </source>
</evidence>
<evidence type="ECO:0000256" key="1">
    <source>
        <dbReference type="SAM" id="Phobius"/>
    </source>
</evidence>
<feature type="transmembrane region" description="Helical" evidence="1">
    <location>
        <begin position="12"/>
        <end position="35"/>
    </location>
</feature>
<gene>
    <name evidence="2" type="ORF">ABS362_13855</name>
</gene>
<comment type="caution">
    <text evidence="2">The sequence shown here is derived from an EMBL/GenBank/DDBJ whole genome shotgun (WGS) entry which is preliminary data.</text>
</comment>
<dbReference type="InterPro" id="IPR021529">
    <property type="entry name" value="DUF2798"/>
</dbReference>
<accession>A0ABV1RWA0</accession>
<feature type="transmembrane region" description="Helical" evidence="1">
    <location>
        <begin position="47"/>
        <end position="69"/>
    </location>
</feature>
<dbReference type="Pfam" id="PF11391">
    <property type="entry name" value="DUF2798"/>
    <property type="match status" value="1"/>
</dbReference>
<dbReference type="RefSeq" id="WP_350413088.1">
    <property type="nucleotide sequence ID" value="NZ_JBEOKT010000012.1"/>
</dbReference>
<keyword evidence="3" id="KW-1185">Reference proteome</keyword>
<proteinExistence type="predicted"/>
<name>A0ABV1RWA0_9BACT</name>
<dbReference type="Proteomes" id="UP001476807">
    <property type="component" value="Unassembled WGS sequence"/>
</dbReference>
<keyword evidence="1" id="KW-0472">Membrane</keyword>
<protein>
    <submittedName>
        <fullName evidence="2">DUF2798 domain-containing protein</fullName>
    </submittedName>
</protein>
<reference evidence="2 3" key="1">
    <citation type="submission" date="2024-06" db="EMBL/GenBank/DDBJ databases">
        <title>Pontibacter populi HYL7-15.</title>
        <authorList>
            <person name="Kim M.K."/>
        </authorList>
    </citation>
    <scope>NUCLEOTIDE SEQUENCE [LARGE SCALE GENOMIC DNA]</scope>
    <source>
        <strain evidence="2 3">HYL7-15</strain>
    </source>
</reference>
<keyword evidence="1" id="KW-1133">Transmembrane helix</keyword>
<dbReference type="EMBL" id="JBEOKT010000012">
    <property type="protein sequence ID" value="MER2998634.1"/>
    <property type="molecule type" value="Genomic_DNA"/>
</dbReference>
<evidence type="ECO:0000313" key="3">
    <source>
        <dbReference type="Proteomes" id="UP001476807"/>
    </source>
</evidence>
<organism evidence="2 3">
    <name type="scientific">Pontibacter populi</name>
    <dbReference type="NCBI Taxonomy" id="890055"/>
    <lineage>
        <taxon>Bacteria</taxon>
        <taxon>Pseudomonadati</taxon>
        <taxon>Bacteroidota</taxon>
        <taxon>Cytophagia</taxon>
        <taxon>Cytophagales</taxon>
        <taxon>Hymenobacteraceae</taxon>
        <taxon>Pontibacter</taxon>
    </lineage>
</organism>
<sequence length="75" mass="8309">MKKALISTQLKTKLLVILIISILLASALELYTFGIPSDFFGRWLNSFFVIFFLTTVTVLAIVPAINYTVNKAAGK</sequence>